<feature type="transmembrane region" description="Helical" evidence="7">
    <location>
        <begin position="306"/>
        <end position="325"/>
    </location>
</feature>
<evidence type="ECO:0000256" key="3">
    <source>
        <dbReference type="ARBA" id="ARBA00022475"/>
    </source>
</evidence>
<dbReference type="GO" id="GO:0005886">
    <property type="term" value="C:plasma membrane"/>
    <property type="evidence" value="ECO:0007669"/>
    <property type="project" value="UniProtKB-SubCell"/>
</dbReference>
<evidence type="ECO:0000256" key="5">
    <source>
        <dbReference type="ARBA" id="ARBA00022989"/>
    </source>
</evidence>
<evidence type="ECO:0000256" key="1">
    <source>
        <dbReference type="ARBA" id="ARBA00004651"/>
    </source>
</evidence>
<name>A0A7C5UUD3_9CREN</name>
<evidence type="ECO:0000313" key="9">
    <source>
        <dbReference type="EMBL" id="HHR95968.1"/>
    </source>
</evidence>
<keyword evidence="6 7" id="KW-0472">Membrane</keyword>
<proteinExistence type="inferred from homology"/>
<keyword evidence="4 7" id="KW-0812">Transmembrane</keyword>
<dbReference type="InterPro" id="IPR000515">
    <property type="entry name" value="MetI-like"/>
</dbReference>
<comment type="subcellular location">
    <subcellularLocation>
        <location evidence="1 7">Cell membrane</location>
        <topology evidence="1 7">Multi-pass membrane protein</topology>
    </subcellularLocation>
</comment>
<reference evidence="9" key="1">
    <citation type="journal article" date="2020" name="mSystems">
        <title>Genome- and Community-Level Interaction Insights into Carbon Utilization and Element Cycling Functions of Hydrothermarchaeota in Hydrothermal Sediment.</title>
        <authorList>
            <person name="Zhou Z."/>
            <person name="Liu Y."/>
            <person name="Xu W."/>
            <person name="Pan J."/>
            <person name="Luo Z.H."/>
            <person name="Li M."/>
        </authorList>
    </citation>
    <scope>NUCLEOTIDE SEQUENCE [LARGE SCALE GENOMIC DNA]</scope>
    <source>
        <strain evidence="9">SpSt-1</strain>
    </source>
</reference>
<keyword evidence="5 7" id="KW-1133">Transmembrane helix</keyword>
<dbReference type="AlphaFoldDB" id="A0A7C5UUD3"/>
<dbReference type="PANTHER" id="PTHR30465:SF55">
    <property type="entry name" value="OLIGOPEPTIDE ABC TRANSPORTER, PERMEASE PROTEIN"/>
    <property type="match status" value="1"/>
</dbReference>
<keyword evidence="3" id="KW-1003">Cell membrane</keyword>
<comment type="similarity">
    <text evidence="7">Belongs to the binding-protein-dependent transport system permease family.</text>
</comment>
<evidence type="ECO:0000256" key="2">
    <source>
        <dbReference type="ARBA" id="ARBA00022448"/>
    </source>
</evidence>
<dbReference type="EMBL" id="DRUB01000071">
    <property type="protein sequence ID" value="HHR95968.1"/>
    <property type="molecule type" value="Genomic_DNA"/>
</dbReference>
<dbReference type="PANTHER" id="PTHR30465">
    <property type="entry name" value="INNER MEMBRANE ABC TRANSPORTER"/>
    <property type="match status" value="1"/>
</dbReference>
<comment type="caution">
    <text evidence="9">The sequence shown here is derived from an EMBL/GenBank/DDBJ whole genome shotgun (WGS) entry which is preliminary data.</text>
</comment>
<keyword evidence="2 7" id="KW-0813">Transport</keyword>
<gene>
    <name evidence="9" type="ORF">ENL47_03905</name>
</gene>
<feature type="transmembrane region" description="Helical" evidence="7">
    <location>
        <begin position="265"/>
        <end position="286"/>
    </location>
</feature>
<dbReference type="GO" id="GO:0055085">
    <property type="term" value="P:transmembrane transport"/>
    <property type="evidence" value="ECO:0007669"/>
    <property type="project" value="InterPro"/>
</dbReference>
<feature type="transmembrane region" description="Helical" evidence="7">
    <location>
        <begin position="152"/>
        <end position="179"/>
    </location>
</feature>
<evidence type="ECO:0000256" key="7">
    <source>
        <dbReference type="RuleBase" id="RU363032"/>
    </source>
</evidence>
<protein>
    <submittedName>
        <fullName evidence="9">ABC transporter permease</fullName>
    </submittedName>
</protein>
<feature type="transmembrane region" description="Helical" evidence="7">
    <location>
        <begin position="20"/>
        <end position="40"/>
    </location>
</feature>
<dbReference type="Pfam" id="PF19300">
    <property type="entry name" value="BPD_transp_1_N"/>
    <property type="match status" value="1"/>
</dbReference>
<dbReference type="PROSITE" id="PS50928">
    <property type="entry name" value="ABC_TM1"/>
    <property type="match status" value="1"/>
</dbReference>
<accession>A0A7C5UUD3</accession>
<sequence>MYMKLYSLKRFFSYIIKRFIMMVIMIWIGLTLSFTISRLLPFNAAEYLVSQLAAVGSQLSAQDLENMRKQLLSLYGLDKPLHIQYIDFLRNFIVGNMGPSFAYFPTPVKNIIVAALPWSIILLMSASIVNWVTGNVIGVLATTSRRRRVVGVLENFALIVMPIPYAVLGLAFLIVYALILKLPLTMYGRPVAMELSLRFILSMFERALVPMLGLVIVGWIGSFLSMKNLSIRLMQEDFIVYKILQGARDRHVRGMVFRNALIPQYTGLVLSLSRVFVGSMLVEYLFNYPGIGLILRSAVSSGDYNLMVGIISISVIAVAIATFILDTTYPLIDPRIRYPGAG</sequence>
<feature type="transmembrane region" description="Helical" evidence="7">
    <location>
        <begin position="111"/>
        <end position="140"/>
    </location>
</feature>
<evidence type="ECO:0000256" key="6">
    <source>
        <dbReference type="ARBA" id="ARBA00023136"/>
    </source>
</evidence>
<dbReference type="Pfam" id="PF00528">
    <property type="entry name" value="BPD_transp_1"/>
    <property type="match status" value="1"/>
</dbReference>
<dbReference type="InterPro" id="IPR045621">
    <property type="entry name" value="BPD_transp_1_N"/>
</dbReference>
<feature type="domain" description="ABC transmembrane type-1" evidence="8">
    <location>
        <begin position="116"/>
        <end position="329"/>
    </location>
</feature>
<organism evidence="9">
    <name type="scientific">Ignisphaera aggregans</name>
    <dbReference type="NCBI Taxonomy" id="334771"/>
    <lineage>
        <taxon>Archaea</taxon>
        <taxon>Thermoproteota</taxon>
        <taxon>Thermoprotei</taxon>
        <taxon>Desulfurococcales</taxon>
        <taxon>Desulfurococcaceae</taxon>
        <taxon>Ignisphaera</taxon>
    </lineage>
</organism>
<feature type="transmembrane region" description="Helical" evidence="7">
    <location>
        <begin position="199"/>
        <end position="224"/>
    </location>
</feature>
<evidence type="ECO:0000256" key="4">
    <source>
        <dbReference type="ARBA" id="ARBA00022692"/>
    </source>
</evidence>
<evidence type="ECO:0000259" key="8">
    <source>
        <dbReference type="PROSITE" id="PS50928"/>
    </source>
</evidence>